<sequence length="301" mass="33900">MKVTFTVFSLVRLIGCTWICSRFTKKNSTMTKDTWFITHKQDKEFPEHFLRPISSIDFIGRKVSAPNNSQDFLELKFGKGAIENPEYPEPEQLEFTHKEKVPYVKLQSDYDYFVFITRNKSLVVIVQPLQLTEYGTMGKSGGLVKTGGSRTNASSFSNFIISNCRGSTGGPFFGGLTFLRKLGDSFRQVAQPLSKEKHMIKDVKFTVGSDRAKHGAREGRPAHITHRGSQVHRRIRCAALVDIPLLDAHQEDLGIERVERYGRTAACNNFTFQEDYDGFEMRVPSGPGIGSDDRNSGITTV</sequence>
<dbReference type="InterPro" id="IPR052613">
    <property type="entry name" value="LicD_transferase"/>
</dbReference>
<feature type="signal peptide" evidence="1">
    <location>
        <begin position="1"/>
        <end position="16"/>
    </location>
</feature>
<keyword evidence="1" id="KW-0732">Signal</keyword>
<dbReference type="AlphaFoldDB" id="A0A7R9HPQ3"/>
<gene>
    <name evidence="2" type="ORF">TMSB3V08_LOCUS7381</name>
</gene>
<evidence type="ECO:0000256" key="1">
    <source>
        <dbReference type="SAM" id="SignalP"/>
    </source>
</evidence>
<name>A0A7R9HPQ3_9NEOP</name>
<protein>
    <submittedName>
        <fullName evidence="2">Uncharacterized protein</fullName>
    </submittedName>
</protein>
<dbReference type="GO" id="GO:0005794">
    <property type="term" value="C:Golgi apparatus"/>
    <property type="evidence" value="ECO:0007669"/>
    <property type="project" value="TreeGrafter"/>
</dbReference>
<accession>A0A7R9HPQ3</accession>
<dbReference type="PANTHER" id="PTHR13627:SF31">
    <property type="entry name" value="RIBITOL 5-PHOSPHATE TRANSFERASE FKRP"/>
    <property type="match status" value="1"/>
</dbReference>
<dbReference type="EMBL" id="OB794570">
    <property type="protein sequence ID" value="CAD7430627.1"/>
    <property type="molecule type" value="Genomic_DNA"/>
</dbReference>
<evidence type="ECO:0000313" key="2">
    <source>
        <dbReference type="EMBL" id="CAD7430627.1"/>
    </source>
</evidence>
<dbReference type="GO" id="GO:0035269">
    <property type="term" value="P:protein O-linked glycosylation via mannose"/>
    <property type="evidence" value="ECO:0007669"/>
    <property type="project" value="TreeGrafter"/>
</dbReference>
<reference evidence="2" key="1">
    <citation type="submission" date="2020-11" db="EMBL/GenBank/DDBJ databases">
        <authorList>
            <person name="Tran Van P."/>
        </authorList>
    </citation>
    <scope>NUCLEOTIDE SEQUENCE</scope>
</reference>
<proteinExistence type="predicted"/>
<dbReference type="PANTHER" id="PTHR13627">
    <property type="entry name" value="FUKUTIN RELATED PROTEIN"/>
    <property type="match status" value="1"/>
</dbReference>
<organism evidence="2">
    <name type="scientific">Timema monikensis</name>
    <dbReference type="NCBI Taxonomy" id="170555"/>
    <lineage>
        <taxon>Eukaryota</taxon>
        <taxon>Metazoa</taxon>
        <taxon>Ecdysozoa</taxon>
        <taxon>Arthropoda</taxon>
        <taxon>Hexapoda</taxon>
        <taxon>Insecta</taxon>
        <taxon>Pterygota</taxon>
        <taxon>Neoptera</taxon>
        <taxon>Polyneoptera</taxon>
        <taxon>Phasmatodea</taxon>
        <taxon>Timematodea</taxon>
        <taxon>Timematoidea</taxon>
        <taxon>Timematidae</taxon>
        <taxon>Timema</taxon>
    </lineage>
</organism>
<feature type="chain" id="PRO_5031519629" evidence="1">
    <location>
        <begin position="17"/>
        <end position="301"/>
    </location>
</feature>